<feature type="transmembrane region" description="Helical" evidence="8">
    <location>
        <begin position="199"/>
        <end position="224"/>
    </location>
</feature>
<feature type="transmembrane region" description="Helical" evidence="8">
    <location>
        <begin position="343"/>
        <end position="360"/>
    </location>
</feature>
<evidence type="ECO:0000256" key="7">
    <source>
        <dbReference type="ARBA" id="ARBA00023136"/>
    </source>
</evidence>
<feature type="transmembrane region" description="Helical" evidence="8">
    <location>
        <begin position="75"/>
        <end position="96"/>
    </location>
</feature>
<feature type="transmembrane region" description="Helical" evidence="8">
    <location>
        <begin position="103"/>
        <end position="121"/>
    </location>
</feature>
<feature type="transmembrane region" description="Helical" evidence="8">
    <location>
        <begin position="372"/>
        <end position="391"/>
    </location>
</feature>
<evidence type="ECO:0000256" key="4">
    <source>
        <dbReference type="ARBA" id="ARBA00022679"/>
    </source>
</evidence>
<accession>A0ABR6XH76</accession>
<comment type="subcellular location">
    <subcellularLocation>
        <location evidence="1">Cell membrane</location>
        <topology evidence="1">Multi-pass membrane protein</topology>
    </subcellularLocation>
</comment>
<organism evidence="9 10">
    <name type="scientific">Undibacterium aquatile</name>
    <dbReference type="NCBI Taxonomy" id="1537398"/>
    <lineage>
        <taxon>Bacteria</taxon>
        <taxon>Pseudomonadati</taxon>
        <taxon>Pseudomonadota</taxon>
        <taxon>Betaproteobacteria</taxon>
        <taxon>Burkholderiales</taxon>
        <taxon>Oxalobacteraceae</taxon>
        <taxon>Undibacterium</taxon>
    </lineage>
</organism>
<keyword evidence="2" id="KW-1003">Cell membrane</keyword>
<keyword evidence="10" id="KW-1185">Reference proteome</keyword>
<proteinExistence type="predicted"/>
<feature type="transmembrane region" description="Helical" evidence="8">
    <location>
        <begin position="168"/>
        <end position="187"/>
    </location>
</feature>
<feature type="transmembrane region" description="Helical" evidence="8">
    <location>
        <begin position="317"/>
        <end position="337"/>
    </location>
</feature>
<keyword evidence="4" id="KW-0808">Transferase</keyword>
<evidence type="ECO:0000256" key="1">
    <source>
        <dbReference type="ARBA" id="ARBA00004651"/>
    </source>
</evidence>
<evidence type="ECO:0000256" key="6">
    <source>
        <dbReference type="ARBA" id="ARBA00022989"/>
    </source>
</evidence>
<keyword evidence="5 8" id="KW-0812">Transmembrane</keyword>
<feature type="transmembrane region" description="Helical" evidence="8">
    <location>
        <begin position="236"/>
        <end position="257"/>
    </location>
</feature>
<name>A0ABR6XH76_9BURK</name>
<dbReference type="RefSeq" id="WP_190479745.1">
    <property type="nucleotide sequence ID" value="NZ_JACOFT010000004.1"/>
</dbReference>
<evidence type="ECO:0000256" key="2">
    <source>
        <dbReference type="ARBA" id="ARBA00022475"/>
    </source>
</evidence>
<dbReference type="InterPro" id="IPR050297">
    <property type="entry name" value="LipidA_mod_glycosyltrf_83"/>
</dbReference>
<reference evidence="9 10" key="1">
    <citation type="submission" date="2020-08" db="EMBL/GenBank/DDBJ databases">
        <title>Novel species isolated from subtropical streams in China.</title>
        <authorList>
            <person name="Lu H."/>
        </authorList>
    </citation>
    <scope>NUCLEOTIDE SEQUENCE [LARGE SCALE GENOMIC DNA]</scope>
    <source>
        <strain evidence="9 10">CCTCC AB 2015119</strain>
    </source>
</reference>
<feature type="transmembrane region" description="Helical" evidence="8">
    <location>
        <begin position="12"/>
        <end position="32"/>
    </location>
</feature>
<evidence type="ECO:0000313" key="10">
    <source>
        <dbReference type="Proteomes" id="UP000637632"/>
    </source>
</evidence>
<dbReference type="EMBL" id="JACOFT010000004">
    <property type="protein sequence ID" value="MBC3812108.1"/>
    <property type="molecule type" value="Genomic_DNA"/>
</dbReference>
<dbReference type="PANTHER" id="PTHR33908">
    <property type="entry name" value="MANNOSYLTRANSFERASE YKCB-RELATED"/>
    <property type="match status" value="1"/>
</dbReference>
<keyword evidence="3" id="KW-0328">Glycosyltransferase</keyword>
<feature type="transmembrane region" description="Helical" evidence="8">
    <location>
        <begin position="141"/>
        <end position="161"/>
    </location>
</feature>
<comment type="caution">
    <text evidence="9">The sequence shown here is derived from an EMBL/GenBank/DDBJ whole genome shotgun (WGS) entry which is preliminary data.</text>
</comment>
<feature type="transmembrane region" description="Helical" evidence="8">
    <location>
        <begin position="448"/>
        <end position="470"/>
    </location>
</feature>
<protein>
    <submittedName>
        <fullName evidence="9">Glycosyltransferase</fullName>
    </submittedName>
</protein>
<evidence type="ECO:0000256" key="5">
    <source>
        <dbReference type="ARBA" id="ARBA00022692"/>
    </source>
</evidence>
<sequence>MKPVRLPASATIALPRWGILALCLLYILPGLIGRDPWKGDDATSFGIMWTMAQGTLSDWLWPHIVGLPMAEKGPLAFWIGAICIKLFGGIVGAPMAARLSTGFFFLLGSVSVWYATYLLGRRAEAQPLKLAFGGQPDPKDFGRTLADGALLIYLGCLGLLIRSHETGAETLQISLVAFTLYVCVRLLDTPKISLSAQLGLSLGLLVLTKGWVLPVTLFFILIALCVYRQQTQHIKFIVAALPVVLLPTAIWLLAIQINHPYDSSPVPAWMLWNYRQINWPGIDSISYFFKYSIWFAWPAWPFAAWAIYAWRRQEKALHIALPVAFLFGFIILALMSQNAEESLLLPLLPPMAILAAFGLPTMKRSAINAVDWFAVTVLTGTAGFIWLGWIAEQTGVPSNLGAKILRLAPGFEASFNPFVFMLAFIATLAWFLLVYWRISRQPSVLWRAVVLSSGGLILCWLLLLTLWLPWINHRVTYASVAEDLAQQLPNKAYCIEGYIGPSQRSTFAYFGKIQFAGFSDHDCGYLMVQNSRKQTTTPVMPAHVDAEQWEPVWSGHRAADKDELFILYRRKLQ</sequence>
<dbReference type="PANTHER" id="PTHR33908:SF11">
    <property type="entry name" value="MEMBRANE PROTEIN"/>
    <property type="match status" value="1"/>
</dbReference>
<gene>
    <name evidence="9" type="ORF">H8K26_11695</name>
</gene>
<feature type="transmembrane region" description="Helical" evidence="8">
    <location>
        <begin position="415"/>
        <end position="436"/>
    </location>
</feature>
<dbReference type="Proteomes" id="UP000637632">
    <property type="component" value="Unassembled WGS sequence"/>
</dbReference>
<feature type="transmembrane region" description="Helical" evidence="8">
    <location>
        <begin position="291"/>
        <end position="310"/>
    </location>
</feature>
<evidence type="ECO:0000256" key="3">
    <source>
        <dbReference type="ARBA" id="ARBA00022676"/>
    </source>
</evidence>
<evidence type="ECO:0000313" key="9">
    <source>
        <dbReference type="EMBL" id="MBC3812108.1"/>
    </source>
</evidence>
<evidence type="ECO:0000256" key="8">
    <source>
        <dbReference type="SAM" id="Phobius"/>
    </source>
</evidence>
<keyword evidence="6 8" id="KW-1133">Transmembrane helix</keyword>
<keyword evidence="7 8" id="KW-0472">Membrane</keyword>